<gene>
    <name evidence="2" type="ORF">C1E24_18430</name>
</gene>
<evidence type="ECO:0000313" key="2">
    <source>
        <dbReference type="EMBL" id="TLX45568.1"/>
    </source>
</evidence>
<evidence type="ECO:0000256" key="1">
    <source>
        <dbReference type="SAM" id="Phobius"/>
    </source>
</evidence>
<keyword evidence="1" id="KW-1133">Transmembrane helix</keyword>
<dbReference type="AlphaFoldDB" id="A0A5R9PXC7"/>
<accession>A0A5R9PXC7</accession>
<organism evidence="2 3">
    <name type="scientific">Pseudoalteromonas phenolica</name>
    <dbReference type="NCBI Taxonomy" id="161398"/>
    <lineage>
        <taxon>Bacteria</taxon>
        <taxon>Pseudomonadati</taxon>
        <taxon>Pseudomonadota</taxon>
        <taxon>Gammaproteobacteria</taxon>
        <taxon>Alteromonadales</taxon>
        <taxon>Pseudoalteromonadaceae</taxon>
        <taxon>Pseudoalteromonas</taxon>
    </lineage>
</organism>
<feature type="transmembrane region" description="Helical" evidence="1">
    <location>
        <begin position="67"/>
        <end position="84"/>
    </location>
</feature>
<dbReference type="EMBL" id="PPSW01000033">
    <property type="protein sequence ID" value="TLX45568.1"/>
    <property type="molecule type" value="Genomic_DNA"/>
</dbReference>
<evidence type="ECO:0000313" key="3">
    <source>
        <dbReference type="Proteomes" id="UP000309186"/>
    </source>
</evidence>
<dbReference type="Proteomes" id="UP000309186">
    <property type="component" value="Unassembled WGS sequence"/>
</dbReference>
<protein>
    <submittedName>
        <fullName evidence="2">Uncharacterized protein</fullName>
    </submittedName>
</protein>
<keyword evidence="1" id="KW-0812">Transmembrane</keyword>
<sequence length="98" mass="11265">MSDAICPKCHEKIEPFAMSLAFFPFYFKCNHCGVRLKLKSLTLLSSVLTTYLLVVVMMIWLLPAFRGYAVLTSVFVWLVLYNFIAHKMLSKNNLVVVE</sequence>
<feature type="transmembrane region" description="Helical" evidence="1">
    <location>
        <begin position="41"/>
        <end position="61"/>
    </location>
</feature>
<comment type="caution">
    <text evidence="2">The sequence shown here is derived from an EMBL/GenBank/DDBJ whole genome shotgun (WGS) entry which is preliminary data.</text>
</comment>
<name>A0A5R9PXC7_9GAMM</name>
<proteinExistence type="predicted"/>
<keyword evidence="1" id="KW-0472">Membrane</keyword>
<reference evidence="2 3" key="1">
    <citation type="submission" date="2018-01" db="EMBL/GenBank/DDBJ databases">
        <title>Co-occurrence of chitin degradation, pigmentation and bioactivity in marine Pseudoalteromonas.</title>
        <authorList>
            <person name="Paulsen S."/>
            <person name="Gram L."/>
            <person name="Machado H."/>
        </authorList>
    </citation>
    <scope>NUCLEOTIDE SEQUENCE [LARGE SCALE GENOMIC DNA]</scope>
    <source>
        <strain evidence="2 3">S3663</strain>
    </source>
</reference>